<keyword evidence="3" id="KW-1185">Reference proteome</keyword>
<name>A0A9X4H4T7_9FIRM</name>
<dbReference type="RefSeq" id="WP_277442197.1">
    <property type="nucleotide sequence ID" value="NZ_JAKOAV010000002.1"/>
</dbReference>
<evidence type="ECO:0000313" key="2">
    <source>
        <dbReference type="EMBL" id="MDF9407034.1"/>
    </source>
</evidence>
<keyword evidence="1" id="KW-1133">Transmembrane helix</keyword>
<evidence type="ECO:0000313" key="3">
    <source>
        <dbReference type="Proteomes" id="UP001154312"/>
    </source>
</evidence>
<reference evidence="2" key="1">
    <citation type="submission" date="2022-02" db="EMBL/GenBank/DDBJ databases">
        <authorList>
            <person name="Leng L."/>
        </authorList>
    </citation>
    <scope>NUCLEOTIDE SEQUENCE</scope>
    <source>
        <strain evidence="2">JI</strain>
    </source>
</reference>
<sequence length="99" mass="11654">MKTTFVLTLLLAFTGLSVLWVIFFKKPKDKDTINNNENPGKRKEYKRIQSLIRNMEEENPELIKDLATQLNAAAKLKSIKESHPDDINLVLKYWLYDDW</sequence>
<feature type="transmembrane region" description="Helical" evidence="1">
    <location>
        <begin position="6"/>
        <end position="24"/>
    </location>
</feature>
<proteinExistence type="predicted"/>
<dbReference type="AlphaFoldDB" id="A0A9X4H4T7"/>
<keyword evidence="1" id="KW-0472">Membrane</keyword>
<gene>
    <name evidence="2" type="ORF">L7E55_01450</name>
</gene>
<dbReference type="Proteomes" id="UP001154312">
    <property type="component" value="Unassembled WGS sequence"/>
</dbReference>
<organism evidence="2 3">
    <name type="scientific">Pelotomaculum isophthalicicum JI</name>
    <dbReference type="NCBI Taxonomy" id="947010"/>
    <lineage>
        <taxon>Bacteria</taxon>
        <taxon>Bacillati</taxon>
        <taxon>Bacillota</taxon>
        <taxon>Clostridia</taxon>
        <taxon>Eubacteriales</taxon>
        <taxon>Desulfotomaculaceae</taxon>
        <taxon>Pelotomaculum</taxon>
    </lineage>
</organism>
<protein>
    <submittedName>
        <fullName evidence="2">Uncharacterized protein</fullName>
    </submittedName>
</protein>
<keyword evidence="1" id="KW-0812">Transmembrane</keyword>
<accession>A0A9X4H4T7</accession>
<comment type="caution">
    <text evidence="2">The sequence shown here is derived from an EMBL/GenBank/DDBJ whole genome shotgun (WGS) entry which is preliminary data.</text>
</comment>
<evidence type="ECO:0000256" key="1">
    <source>
        <dbReference type="SAM" id="Phobius"/>
    </source>
</evidence>
<dbReference type="EMBL" id="JAKOAV010000002">
    <property type="protein sequence ID" value="MDF9407034.1"/>
    <property type="molecule type" value="Genomic_DNA"/>
</dbReference>